<evidence type="ECO:0000256" key="6">
    <source>
        <dbReference type="SAM" id="MobiDB-lite"/>
    </source>
</evidence>
<gene>
    <name evidence="8" type="primary">WBGene00098994</name>
</gene>
<organism evidence="8 9">
    <name type="scientific">Pristionchus pacificus</name>
    <name type="common">Parasitic nematode worm</name>
    <dbReference type="NCBI Taxonomy" id="54126"/>
    <lineage>
        <taxon>Eukaryota</taxon>
        <taxon>Metazoa</taxon>
        <taxon>Ecdysozoa</taxon>
        <taxon>Nematoda</taxon>
        <taxon>Chromadorea</taxon>
        <taxon>Rhabditida</taxon>
        <taxon>Rhabditina</taxon>
        <taxon>Diplogasteromorpha</taxon>
        <taxon>Diplogasteroidea</taxon>
        <taxon>Neodiplogasteridae</taxon>
        <taxon>Pristionchus</taxon>
    </lineage>
</organism>
<keyword evidence="5 7" id="KW-0472">Membrane</keyword>
<evidence type="ECO:0000256" key="5">
    <source>
        <dbReference type="ARBA" id="ARBA00023136"/>
    </source>
</evidence>
<feature type="transmembrane region" description="Helical" evidence="7">
    <location>
        <begin position="302"/>
        <end position="321"/>
    </location>
</feature>
<reference evidence="9" key="1">
    <citation type="journal article" date="2008" name="Nat. Genet.">
        <title>The Pristionchus pacificus genome provides a unique perspective on nematode lifestyle and parasitism.</title>
        <authorList>
            <person name="Dieterich C."/>
            <person name="Clifton S.W."/>
            <person name="Schuster L.N."/>
            <person name="Chinwalla A."/>
            <person name="Delehaunty K."/>
            <person name="Dinkelacker I."/>
            <person name="Fulton L."/>
            <person name="Fulton R."/>
            <person name="Godfrey J."/>
            <person name="Minx P."/>
            <person name="Mitreva M."/>
            <person name="Roeseler W."/>
            <person name="Tian H."/>
            <person name="Witte H."/>
            <person name="Yang S.P."/>
            <person name="Wilson R.K."/>
            <person name="Sommer R.J."/>
        </authorList>
    </citation>
    <scope>NUCLEOTIDE SEQUENCE [LARGE SCALE GENOMIC DNA]</scope>
    <source>
        <strain evidence="9">PS312</strain>
    </source>
</reference>
<evidence type="ECO:0000256" key="7">
    <source>
        <dbReference type="SAM" id="Phobius"/>
    </source>
</evidence>
<evidence type="ECO:0000313" key="8">
    <source>
        <dbReference type="EnsemblMetazoa" id="PPA09440.1"/>
    </source>
</evidence>
<reference evidence="8" key="2">
    <citation type="submission" date="2022-06" db="UniProtKB">
        <authorList>
            <consortium name="EnsemblMetazoa"/>
        </authorList>
    </citation>
    <scope>IDENTIFICATION</scope>
    <source>
        <strain evidence="8">PS312</strain>
    </source>
</reference>
<dbReference type="Pfam" id="PF03348">
    <property type="entry name" value="Serinc"/>
    <property type="match status" value="2"/>
</dbReference>
<proteinExistence type="inferred from homology"/>
<dbReference type="PANTHER" id="PTHR10383:SF9">
    <property type="entry name" value="SERINE INCORPORATOR, ISOFORM F"/>
    <property type="match status" value="1"/>
</dbReference>
<sequence length="442" mass="48330">MGAVLAAPACAASMACCFGSTACSLCCAACPSSRSSTTTRIMYALMLLVGTFVSCIMLAPGIQHKLADNKWFCDAVDTYAGIQCERAVGFQAVYRMCAAMASFFGLMMVLMLGVKTSADGRSKIQNGFCLGQKTEKFRRGKGIDKKLLMLGVKTSADGRSKIQNVFWFFKYLILGAITVGFFYIRSDNLSTPLMWIGMIGGFLFILIQLILIIDFAHNVAEGWIEKYEEDESKWCYAGLLSVTFGTYALAITAVVLMYIFYTTGSTCALPTFFISFNIILCIAVSVVSILPAVQERMPRSGLLQSSLISMYVMYLTWAALINNPDKACNPSMITIFTNTTTKDHKGDEYGTPLPMQSIVSLVLWFLCLLYASIRSSNQSSFDRLARTDSSQTGPEEIDMSENASGRRLFGGGGEGETARLIAGSECAVSLVLLVWIELEIWG</sequence>
<feature type="transmembrane region" description="Helical" evidence="7">
    <location>
        <begin position="192"/>
        <end position="213"/>
    </location>
</feature>
<dbReference type="OrthoDB" id="5963193at2759"/>
<protein>
    <submittedName>
        <fullName evidence="8">Uncharacterized protein</fullName>
    </submittedName>
</protein>
<accession>A0A2A6C0F0</accession>
<evidence type="ECO:0000256" key="4">
    <source>
        <dbReference type="ARBA" id="ARBA00022989"/>
    </source>
</evidence>
<feature type="transmembrane region" description="Helical" evidence="7">
    <location>
        <begin position="41"/>
        <end position="62"/>
    </location>
</feature>
<feature type="transmembrane region" description="Helical" evidence="7">
    <location>
        <begin position="165"/>
        <end position="186"/>
    </location>
</feature>
<name>A0A2A6C0F0_PRIPA</name>
<keyword evidence="4 7" id="KW-1133">Transmembrane helix</keyword>
<feature type="transmembrane region" description="Helical" evidence="7">
    <location>
        <begin position="234"/>
        <end position="260"/>
    </location>
</feature>
<dbReference type="EnsemblMetazoa" id="PPA09440.1">
    <property type="protein sequence ID" value="PPA09440.1"/>
    <property type="gene ID" value="WBGene00098994"/>
</dbReference>
<evidence type="ECO:0000256" key="2">
    <source>
        <dbReference type="ARBA" id="ARBA00006665"/>
    </source>
</evidence>
<evidence type="ECO:0000256" key="1">
    <source>
        <dbReference type="ARBA" id="ARBA00004141"/>
    </source>
</evidence>
<feature type="transmembrane region" description="Helical" evidence="7">
    <location>
        <begin position="92"/>
        <end position="114"/>
    </location>
</feature>
<feature type="transmembrane region" description="Helical" evidence="7">
    <location>
        <begin position="353"/>
        <end position="373"/>
    </location>
</feature>
<dbReference type="Proteomes" id="UP000005239">
    <property type="component" value="Unassembled WGS sequence"/>
</dbReference>
<accession>A0A8R1Y9V6</accession>
<evidence type="ECO:0000313" key="9">
    <source>
        <dbReference type="Proteomes" id="UP000005239"/>
    </source>
</evidence>
<feature type="compositionally biased region" description="Polar residues" evidence="6">
    <location>
        <begin position="384"/>
        <end position="393"/>
    </location>
</feature>
<dbReference type="GO" id="GO:0016020">
    <property type="term" value="C:membrane"/>
    <property type="evidence" value="ECO:0000318"/>
    <property type="project" value="GO_Central"/>
</dbReference>
<feature type="region of interest" description="Disordered" evidence="6">
    <location>
        <begin position="384"/>
        <end position="405"/>
    </location>
</feature>
<evidence type="ECO:0000256" key="3">
    <source>
        <dbReference type="ARBA" id="ARBA00022692"/>
    </source>
</evidence>
<dbReference type="PANTHER" id="PTHR10383">
    <property type="entry name" value="SERINE INCORPORATOR"/>
    <property type="match status" value="1"/>
</dbReference>
<dbReference type="InterPro" id="IPR005016">
    <property type="entry name" value="TDE1/TMS"/>
</dbReference>
<feature type="transmembrane region" description="Helical" evidence="7">
    <location>
        <begin position="272"/>
        <end position="290"/>
    </location>
</feature>
<dbReference type="AlphaFoldDB" id="A0A2A6C0F0"/>
<keyword evidence="9" id="KW-1185">Reference proteome</keyword>
<comment type="subcellular location">
    <subcellularLocation>
        <location evidence="1">Membrane</location>
        <topology evidence="1">Multi-pass membrane protein</topology>
    </subcellularLocation>
</comment>
<feature type="transmembrane region" description="Helical" evidence="7">
    <location>
        <begin position="6"/>
        <end position="29"/>
    </location>
</feature>
<comment type="similarity">
    <text evidence="2">Belongs to the TDE1 family.</text>
</comment>
<keyword evidence="3 7" id="KW-0812">Transmembrane</keyword>